<keyword evidence="2" id="KW-1185">Reference proteome</keyword>
<reference evidence="1 2" key="1">
    <citation type="submission" date="2020-10" db="EMBL/GenBank/DDBJ databases">
        <title>The Coptis chinensis genome and diversification of protoberbering-type alkaloids.</title>
        <authorList>
            <person name="Wang B."/>
            <person name="Shu S."/>
            <person name="Song C."/>
            <person name="Liu Y."/>
        </authorList>
    </citation>
    <scope>NUCLEOTIDE SEQUENCE [LARGE SCALE GENOMIC DNA]</scope>
    <source>
        <strain evidence="1">HL-2020</strain>
        <tissue evidence="1">Leaf</tissue>
    </source>
</reference>
<name>A0A835LQQ8_9MAGN</name>
<dbReference type="InterPro" id="IPR023393">
    <property type="entry name" value="START-like_dom_sf"/>
</dbReference>
<dbReference type="Gene3D" id="3.30.530.20">
    <property type="match status" value="1"/>
</dbReference>
<evidence type="ECO:0000313" key="2">
    <source>
        <dbReference type="Proteomes" id="UP000631114"/>
    </source>
</evidence>
<organism evidence="1 2">
    <name type="scientific">Coptis chinensis</name>
    <dbReference type="NCBI Taxonomy" id="261450"/>
    <lineage>
        <taxon>Eukaryota</taxon>
        <taxon>Viridiplantae</taxon>
        <taxon>Streptophyta</taxon>
        <taxon>Embryophyta</taxon>
        <taxon>Tracheophyta</taxon>
        <taxon>Spermatophyta</taxon>
        <taxon>Magnoliopsida</taxon>
        <taxon>Ranunculales</taxon>
        <taxon>Ranunculaceae</taxon>
        <taxon>Coptidoideae</taxon>
        <taxon>Coptis</taxon>
    </lineage>
</organism>
<sequence length="104" mass="12390">MKGELVHELEMNIPASDVWEIYGTLKLARLMGEVFPHIFEKIEVIVSEFMNAWRKIKRKIDIDHLIPLELVQERWRRTTVCLTTLYPKLIQSVIGIQIFNLQWQ</sequence>
<dbReference type="OrthoDB" id="680457at2759"/>
<evidence type="ECO:0000313" key="1">
    <source>
        <dbReference type="EMBL" id="KAF9604598.1"/>
    </source>
</evidence>
<dbReference type="AlphaFoldDB" id="A0A835LQQ8"/>
<proteinExistence type="predicted"/>
<dbReference type="Proteomes" id="UP000631114">
    <property type="component" value="Unassembled WGS sequence"/>
</dbReference>
<comment type="caution">
    <text evidence="1">The sequence shown here is derived from an EMBL/GenBank/DDBJ whole genome shotgun (WGS) entry which is preliminary data.</text>
</comment>
<gene>
    <name evidence="1" type="ORF">IFM89_008042</name>
</gene>
<accession>A0A835LQQ8</accession>
<dbReference type="EMBL" id="JADFTS010000005">
    <property type="protein sequence ID" value="KAF9604598.1"/>
    <property type="molecule type" value="Genomic_DNA"/>
</dbReference>
<protein>
    <submittedName>
        <fullName evidence="1">Uncharacterized protein</fullName>
    </submittedName>
</protein>